<sequence length="287" mass="31005">MAVKSLEKLNADLTRIASEGTPALASFASWVLDHYAEVAFNSIRGLAEQAGVNSNTVIRLAKELGFDGYDAFRSEIQTALRSRTIDYSARAAALHNRTGTDVFSDLIAANRANAEVVFSAEMQSLLEGVIEPMLAARRVHSIGVRSCYSIAHYFSYVGGMAFGNFATVPAQPGAIMDQLSQVGPDDIVVAISFEHYSTEVVRACQIARDCGGRILALTDSHRSPIARGAWQVIPLPMAGPQFMPSLNSAFIVVEMLLAAMAARSGQAAQNVRDFEARIQRFGGYVRV</sequence>
<dbReference type="PANTHER" id="PTHR30514">
    <property type="entry name" value="GLUCOKINASE"/>
    <property type="match status" value="1"/>
</dbReference>
<evidence type="ECO:0000313" key="7">
    <source>
        <dbReference type="Proteomes" id="UP001209535"/>
    </source>
</evidence>
<protein>
    <submittedName>
        <fullName evidence="6">MurR/RpiR family transcriptional regulator</fullName>
    </submittedName>
</protein>
<proteinExistence type="predicted"/>
<dbReference type="InterPro" id="IPR035472">
    <property type="entry name" value="RpiR-like_SIS"/>
</dbReference>
<evidence type="ECO:0000313" key="6">
    <source>
        <dbReference type="EMBL" id="MCU9848354.1"/>
    </source>
</evidence>
<dbReference type="EMBL" id="JAOVQO010000008">
    <property type="protein sequence ID" value="MCU9848354.1"/>
    <property type="molecule type" value="Genomic_DNA"/>
</dbReference>
<evidence type="ECO:0000256" key="3">
    <source>
        <dbReference type="ARBA" id="ARBA00023163"/>
    </source>
</evidence>
<dbReference type="PROSITE" id="PS51071">
    <property type="entry name" value="HTH_RPIR"/>
    <property type="match status" value="1"/>
</dbReference>
<dbReference type="Pfam" id="PF01418">
    <property type="entry name" value="HTH_6"/>
    <property type="match status" value="1"/>
</dbReference>
<dbReference type="InterPro" id="IPR001347">
    <property type="entry name" value="SIS_dom"/>
</dbReference>
<evidence type="ECO:0000259" key="5">
    <source>
        <dbReference type="PROSITE" id="PS51464"/>
    </source>
</evidence>
<dbReference type="Gene3D" id="1.10.10.10">
    <property type="entry name" value="Winged helix-like DNA-binding domain superfamily/Winged helix DNA-binding domain"/>
    <property type="match status" value="1"/>
</dbReference>
<dbReference type="InterPro" id="IPR000281">
    <property type="entry name" value="HTH_RpiR"/>
</dbReference>
<dbReference type="RefSeq" id="WP_263335563.1">
    <property type="nucleotide sequence ID" value="NZ_JAOVQO010000008.1"/>
</dbReference>
<keyword evidence="7" id="KW-1185">Reference proteome</keyword>
<dbReference type="Pfam" id="PF01380">
    <property type="entry name" value="SIS"/>
    <property type="match status" value="1"/>
</dbReference>
<organism evidence="6 7">
    <name type="scientific">Albidovulum salinarum</name>
    <dbReference type="NCBI Taxonomy" id="2984153"/>
    <lineage>
        <taxon>Bacteria</taxon>
        <taxon>Pseudomonadati</taxon>
        <taxon>Pseudomonadota</taxon>
        <taxon>Alphaproteobacteria</taxon>
        <taxon>Rhodobacterales</taxon>
        <taxon>Paracoccaceae</taxon>
        <taxon>Albidovulum</taxon>
    </lineage>
</organism>
<dbReference type="InterPro" id="IPR036388">
    <property type="entry name" value="WH-like_DNA-bd_sf"/>
</dbReference>
<keyword evidence="3" id="KW-0804">Transcription</keyword>
<evidence type="ECO:0000256" key="2">
    <source>
        <dbReference type="ARBA" id="ARBA00023125"/>
    </source>
</evidence>
<name>A0ABT2X317_9RHOB</name>
<gene>
    <name evidence="6" type="ORF">OEZ60_10070</name>
</gene>
<evidence type="ECO:0000259" key="4">
    <source>
        <dbReference type="PROSITE" id="PS51071"/>
    </source>
</evidence>
<dbReference type="InterPro" id="IPR009057">
    <property type="entry name" value="Homeodomain-like_sf"/>
</dbReference>
<dbReference type="SUPFAM" id="SSF53697">
    <property type="entry name" value="SIS domain"/>
    <property type="match status" value="1"/>
</dbReference>
<evidence type="ECO:0000256" key="1">
    <source>
        <dbReference type="ARBA" id="ARBA00023015"/>
    </source>
</evidence>
<dbReference type="InterPro" id="IPR047640">
    <property type="entry name" value="RpiR-like"/>
</dbReference>
<dbReference type="PANTHER" id="PTHR30514:SF18">
    <property type="entry name" value="RPIR-FAMILY TRANSCRIPTIONAL REGULATOR"/>
    <property type="match status" value="1"/>
</dbReference>
<feature type="domain" description="HTH rpiR-type" evidence="4">
    <location>
        <begin position="7"/>
        <end position="83"/>
    </location>
</feature>
<accession>A0ABT2X317</accession>
<dbReference type="SUPFAM" id="SSF46689">
    <property type="entry name" value="Homeodomain-like"/>
    <property type="match status" value="1"/>
</dbReference>
<keyword evidence="2" id="KW-0238">DNA-binding</keyword>
<dbReference type="Proteomes" id="UP001209535">
    <property type="component" value="Unassembled WGS sequence"/>
</dbReference>
<dbReference type="Gene3D" id="3.40.50.10490">
    <property type="entry name" value="Glucose-6-phosphate isomerase like protein, domain 1"/>
    <property type="match status" value="1"/>
</dbReference>
<keyword evidence="1" id="KW-0805">Transcription regulation</keyword>
<reference evidence="6 7" key="1">
    <citation type="submission" date="2022-10" db="EMBL/GenBank/DDBJ databases">
        <title>Defluviimonas sp. nov., isolated from ocean surface sediments.</title>
        <authorList>
            <person name="He W."/>
            <person name="Wang L."/>
            <person name="Zhang D.-F."/>
        </authorList>
    </citation>
    <scope>NUCLEOTIDE SEQUENCE [LARGE SCALE GENOMIC DNA]</scope>
    <source>
        <strain evidence="6 7">WL0024</strain>
    </source>
</reference>
<dbReference type="InterPro" id="IPR046348">
    <property type="entry name" value="SIS_dom_sf"/>
</dbReference>
<dbReference type="CDD" id="cd05013">
    <property type="entry name" value="SIS_RpiR"/>
    <property type="match status" value="1"/>
</dbReference>
<dbReference type="PROSITE" id="PS51464">
    <property type="entry name" value="SIS"/>
    <property type="match status" value="1"/>
</dbReference>
<comment type="caution">
    <text evidence="6">The sequence shown here is derived from an EMBL/GenBank/DDBJ whole genome shotgun (WGS) entry which is preliminary data.</text>
</comment>
<feature type="domain" description="SIS" evidence="5">
    <location>
        <begin position="129"/>
        <end position="266"/>
    </location>
</feature>